<keyword evidence="2" id="KW-0732">Signal</keyword>
<reference evidence="3" key="1">
    <citation type="submission" date="2020-06" db="EMBL/GenBank/DDBJ databases">
        <authorList>
            <person name="Li T."/>
            <person name="Hu X."/>
            <person name="Zhang T."/>
            <person name="Song X."/>
            <person name="Zhang H."/>
            <person name="Dai N."/>
            <person name="Sheng W."/>
            <person name="Hou X."/>
            <person name="Wei L."/>
        </authorList>
    </citation>
    <scope>NUCLEOTIDE SEQUENCE</scope>
    <source>
        <strain evidence="3">G02</strain>
        <tissue evidence="3">Leaf</tissue>
    </source>
</reference>
<accession>A0AAW2L5B5</accession>
<feature type="chain" id="PRO_5043845129" description="Secreted protein" evidence="2">
    <location>
        <begin position="33"/>
        <end position="71"/>
    </location>
</feature>
<name>A0AAW2L5B5_SESRA</name>
<protein>
    <recommendedName>
        <fullName evidence="4">Secreted protein</fullName>
    </recommendedName>
</protein>
<feature type="signal peptide" evidence="2">
    <location>
        <begin position="1"/>
        <end position="32"/>
    </location>
</feature>
<dbReference type="AlphaFoldDB" id="A0AAW2L5B5"/>
<feature type="region of interest" description="Disordered" evidence="1">
    <location>
        <begin position="44"/>
        <end position="71"/>
    </location>
</feature>
<evidence type="ECO:0000256" key="2">
    <source>
        <dbReference type="SAM" id="SignalP"/>
    </source>
</evidence>
<evidence type="ECO:0000313" key="3">
    <source>
        <dbReference type="EMBL" id="KAL0313465.1"/>
    </source>
</evidence>
<proteinExistence type="predicted"/>
<evidence type="ECO:0008006" key="4">
    <source>
        <dbReference type="Google" id="ProtNLM"/>
    </source>
</evidence>
<sequence length="71" mass="8002">MGLGTRIGYGRSSTLLMLHAFYLLRCPISLDAMRLCGTMWKNRYGPGLSKNAKKEHRYGPGLSKNATKERK</sequence>
<evidence type="ECO:0000256" key="1">
    <source>
        <dbReference type="SAM" id="MobiDB-lite"/>
    </source>
</evidence>
<reference evidence="3" key="2">
    <citation type="journal article" date="2024" name="Plant">
        <title>Genomic evolution and insights into agronomic trait innovations of Sesamum species.</title>
        <authorList>
            <person name="Miao H."/>
            <person name="Wang L."/>
            <person name="Qu L."/>
            <person name="Liu H."/>
            <person name="Sun Y."/>
            <person name="Le M."/>
            <person name="Wang Q."/>
            <person name="Wei S."/>
            <person name="Zheng Y."/>
            <person name="Lin W."/>
            <person name="Duan Y."/>
            <person name="Cao H."/>
            <person name="Xiong S."/>
            <person name="Wang X."/>
            <person name="Wei L."/>
            <person name="Li C."/>
            <person name="Ma Q."/>
            <person name="Ju M."/>
            <person name="Zhao R."/>
            <person name="Li G."/>
            <person name="Mu C."/>
            <person name="Tian Q."/>
            <person name="Mei H."/>
            <person name="Zhang T."/>
            <person name="Gao T."/>
            <person name="Zhang H."/>
        </authorList>
    </citation>
    <scope>NUCLEOTIDE SEQUENCE</scope>
    <source>
        <strain evidence="3">G02</strain>
    </source>
</reference>
<dbReference type="EMBL" id="JACGWJ010000026">
    <property type="protein sequence ID" value="KAL0313465.1"/>
    <property type="molecule type" value="Genomic_DNA"/>
</dbReference>
<gene>
    <name evidence="3" type="ORF">Sradi_5745800</name>
</gene>
<organism evidence="3">
    <name type="scientific">Sesamum radiatum</name>
    <name type="common">Black benniseed</name>
    <dbReference type="NCBI Taxonomy" id="300843"/>
    <lineage>
        <taxon>Eukaryota</taxon>
        <taxon>Viridiplantae</taxon>
        <taxon>Streptophyta</taxon>
        <taxon>Embryophyta</taxon>
        <taxon>Tracheophyta</taxon>
        <taxon>Spermatophyta</taxon>
        <taxon>Magnoliopsida</taxon>
        <taxon>eudicotyledons</taxon>
        <taxon>Gunneridae</taxon>
        <taxon>Pentapetalae</taxon>
        <taxon>asterids</taxon>
        <taxon>lamiids</taxon>
        <taxon>Lamiales</taxon>
        <taxon>Pedaliaceae</taxon>
        <taxon>Sesamum</taxon>
    </lineage>
</organism>
<comment type="caution">
    <text evidence="3">The sequence shown here is derived from an EMBL/GenBank/DDBJ whole genome shotgun (WGS) entry which is preliminary data.</text>
</comment>